<gene>
    <name evidence="1" type="ORF">IV50_GL001160</name>
</gene>
<dbReference type="InterPro" id="IPR019650">
    <property type="entry name" value="DUF2513"/>
</dbReference>
<evidence type="ECO:0000313" key="1">
    <source>
        <dbReference type="EMBL" id="KRN46185.1"/>
    </source>
</evidence>
<dbReference type="PATRIC" id="fig|1629.5.peg.1168"/>
<sequence>MYLNQDCVRDCLKFIESDLAFGHFLHLSDFLESDNLNGYSEQDIKYTLMKLSETNFLHSTPTIIENNLIAFSTGMLTWNGHKFLDTIRDPEVWSKTKKVTNHLESVSISLLSEIGSKVITNMIDKNL</sequence>
<organism evidence="1 2">
    <name type="scientific">Weissella viridescens</name>
    <name type="common">Lactobacillus viridescens</name>
    <dbReference type="NCBI Taxonomy" id="1629"/>
    <lineage>
        <taxon>Bacteria</taxon>
        <taxon>Bacillati</taxon>
        <taxon>Bacillota</taxon>
        <taxon>Bacilli</taxon>
        <taxon>Lactobacillales</taxon>
        <taxon>Lactobacillaceae</taxon>
        <taxon>Weissella</taxon>
    </lineage>
</organism>
<dbReference type="Pfam" id="PF10711">
    <property type="entry name" value="DUF2513"/>
    <property type="match status" value="1"/>
</dbReference>
<dbReference type="RefSeq" id="WP_057746388.1">
    <property type="nucleotide sequence ID" value="NZ_JQBM01000003.1"/>
</dbReference>
<name>A0A0R2GZK0_WEIVI</name>
<dbReference type="EMBL" id="JQBM01000003">
    <property type="protein sequence ID" value="KRN46185.1"/>
    <property type="molecule type" value="Genomic_DNA"/>
</dbReference>
<evidence type="ECO:0008006" key="3">
    <source>
        <dbReference type="Google" id="ProtNLM"/>
    </source>
</evidence>
<dbReference type="Proteomes" id="UP000051992">
    <property type="component" value="Unassembled WGS sequence"/>
</dbReference>
<dbReference type="AlphaFoldDB" id="A0A0R2GZK0"/>
<accession>A0A0R2GZK0</accession>
<reference evidence="1 2" key="1">
    <citation type="journal article" date="2015" name="Genome Announc.">
        <title>Expanding the biotechnology potential of lactobacilli through comparative genomics of 213 strains and associated genera.</title>
        <authorList>
            <person name="Sun Z."/>
            <person name="Harris H.M."/>
            <person name="McCann A."/>
            <person name="Guo C."/>
            <person name="Argimon S."/>
            <person name="Zhang W."/>
            <person name="Yang X."/>
            <person name="Jeffery I.B."/>
            <person name="Cooney J.C."/>
            <person name="Kagawa T.F."/>
            <person name="Liu W."/>
            <person name="Song Y."/>
            <person name="Salvetti E."/>
            <person name="Wrobel A."/>
            <person name="Rasinkangas P."/>
            <person name="Parkhill J."/>
            <person name="Rea M.C."/>
            <person name="O'Sullivan O."/>
            <person name="Ritari J."/>
            <person name="Douillard F.P."/>
            <person name="Paul Ross R."/>
            <person name="Yang R."/>
            <person name="Briner A.E."/>
            <person name="Felis G.E."/>
            <person name="de Vos W.M."/>
            <person name="Barrangou R."/>
            <person name="Klaenhammer T.R."/>
            <person name="Caufield P.W."/>
            <person name="Cui Y."/>
            <person name="Zhang H."/>
            <person name="O'Toole P.W."/>
        </authorList>
    </citation>
    <scope>NUCLEOTIDE SEQUENCE [LARGE SCALE GENOMIC DNA]</scope>
    <source>
        <strain evidence="1 2">DSM 20410</strain>
    </source>
</reference>
<comment type="caution">
    <text evidence="1">The sequence shown here is derived from an EMBL/GenBank/DDBJ whole genome shotgun (WGS) entry which is preliminary data.</text>
</comment>
<protein>
    <recommendedName>
        <fullName evidence="3">DUF2513 domain-containing protein</fullName>
    </recommendedName>
</protein>
<dbReference type="OrthoDB" id="6960201at2"/>
<keyword evidence="2" id="KW-1185">Reference proteome</keyword>
<evidence type="ECO:0000313" key="2">
    <source>
        <dbReference type="Proteomes" id="UP000051992"/>
    </source>
</evidence>
<proteinExistence type="predicted"/>